<comment type="caution">
    <text evidence="1">The sequence shown here is derived from an EMBL/GenBank/DDBJ whole genome shotgun (WGS) entry which is preliminary data.</text>
</comment>
<evidence type="ECO:0000313" key="1">
    <source>
        <dbReference type="EMBL" id="KGF56281.1"/>
    </source>
</evidence>
<dbReference type="CDD" id="cd21631">
    <property type="entry name" value="RHH_CopG_NikR-like"/>
    <property type="match status" value="1"/>
</dbReference>
<keyword evidence="2" id="KW-1185">Reference proteome</keyword>
<dbReference type="EMBL" id="ADLO01000045">
    <property type="protein sequence ID" value="KGF56281.1"/>
    <property type="molecule type" value="Genomic_DNA"/>
</dbReference>
<evidence type="ECO:0008006" key="3">
    <source>
        <dbReference type="Google" id="ProtNLM"/>
    </source>
</evidence>
<sequence length="161" mass="17339">MLITIGHTYGSGGLEIGRRLAARLEIPCGDAEADEGAVRSLAGRGSCVVVGLCADHVLSGQPGLNRIFIHCGMEQRVERLMRERGLSPAEAAREALRQDRERARLYGLHTGAKWGEVGRYDLTVDSGPLGVSGTVELLSQFIALKTMRRRSKEAAHAGTTD</sequence>
<name>A0A096BB99_FLAPL</name>
<evidence type="ECO:0000313" key="2">
    <source>
        <dbReference type="Proteomes" id="UP000029585"/>
    </source>
</evidence>
<dbReference type="RefSeq" id="WP_009256685.1">
    <property type="nucleotide sequence ID" value="NZ_KN174162.1"/>
</dbReference>
<dbReference type="Pfam" id="PF13189">
    <property type="entry name" value="Cytidylate_kin2"/>
    <property type="match status" value="1"/>
</dbReference>
<dbReference type="AlphaFoldDB" id="A0A096BB99"/>
<gene>
    <name evidence="1" type="ORF">HMPREF9460_01196</name>
</gene>
<organism evidence="1 2">
    <name type="scientific">Flavonifractor plautii 1_3_50AFAA</name>
    <dbReference type="NCBI Taxonomy" id="742738"/>
    <lineage>
        <taxon>Bacteria</taxon>
        <taxon>Bacillati</taxon>
        <taxon>Bacillota</taxon>
        <taxon>Clostridia</taxon>
        <taxon>Eubacteriales</taxon>
        <taxon>Oscillospiraceae</taxon>
        <taxon>Flavonifractor</taxon>
    </lineage>
</organism>
<dbReference type="InterPro" id="IPR027417">
    <property type="entry name" value="P-loop_NTPase"/>
</dbReference>
<reference evidence="1 2" key="1">
    <citation type="submission" date="2011-08" db="EMBL/GenBank/DDBJ databases">
        <title>The Genome Sequence of Clostridium orbiscindens 1_3_50AFAA.</title>
        <authorList>
            <consortium name="The Broad Institute Genome Sequencing Platform"/>
            <person name="Earl A."/>
            <person name="Ward D."/>
            <person name="Feldgarden M."/>
            <person name="Gevers D."/>
            <person name="Daigneault M."/>
            <person name="Strauss J."/>
            <person name="Allen-Vercoe E."/>
            <person name="Young S.K."/>
            <person name="Zeng Q."/>
            <person name="Gargeya S."/>
            <person name="Fitzgerald M."/>
            <person name="Haas B."/>
            <person name="Abouelleil A."/>
            <person name="Alvarado L."/>
            <person name="Arachchi H.M."/>
            <person name="Berlin A."/>
            <person name="Brown A."/>
            <person name="Chapman S.B."/>
            <person name="Chen Z."/>
            <person name="Dunbar C."/>
            <person name="Freedman E."/>
            <person name="Gearin G."/>
            <person name="Gellesch M."/>
            <person name="Goldberg J."/>
            <person name="Griggs A."/>
            <person name="Gujja S."/>
            <person name="Heiman D."/>
            <person name="Howarth C."/>
            <person name="Larson L."/>
            <person name="Lui A."/>
            <person name="MacDonald P.J.P."/>
            <person name="Montmayeur A."/>
            <person name="Murphy C."/>
            <person name="Neiman D."/>
            <person name="Pearson M."/>
            <person name="Priest M."/>
            <person name="Roberts A."/>
            <person name="Saif S."/>
            <person name="Shea T."/>
            <person name="Shenoy N."/>
            <person name="Sisk P."/>
            <person name="Stolte C."/>
            <person name="Sykes S."/>
            <person name="Wortman J."/>
            <person name="Nusbaum C."/>
            <person name="Birren B."/>
        </authorList>
    </citation>
    <scope>NUCLEOTIDE SEQUENCE [LARGE SCALE GENOMIC DNA]</scope>
    <source>
        <strain evidence="1 2">1_3_50AFAA</strain>
    </source>
</reference>
<proteinExistence type="predicted"/>
<dbReference type="eggNOG" id="COG1102">
    <property type="taxonomic scope" value="Bacteria"/>
</dbReference>
<dbReference type="HOGENOM" id="CLU_065155_3_1_9"/>
<dbReference type="PATRIC" id="fig|742738.3.peg.1241"/>
<dbReference type="Proteomes" id="UP000029585">
    <property type="component" value="Unassembled WGS sequence"/>
</dbReference>
<dbReference type="Gene3D" id="3.40.50.300">
    <property type="entry name" value="P-loop containing nucleotide triphosphate hydrolases"/>
    <property type="match status" value="2"/>
</dbReference>
<protein>
    <recommendedName>
        <fullName evidence="3">Cytidylate kinase</fullName>
    </recommendedName>
</protein>
<accession>A0A096BB99</accession>